<dbReference type="AlphaFoldDB" id="A0A0E0DSA9"/>
<keyword evidence="2" id="KW-1185">Reference proteome</keyword>
<evidence type="ECO:0000313" key="2">
    <source>
        <dbReference type="Proteomes" id="UP000008021"/>
    </source>
</evidence>
<dbReference type="Gramene" id="OMERI05G16350.1">
    <property type="protein sequence ID" value="OMERI05G16350.1"/>
    <property type="gene ID" value="OMERI05G16350"/>
</dbReference>
<reference evidence="1" key="1">
    <citation type="submission" date="2015-04" db="UniProtKB">
        <authorList>
            <consortium name="EnsemblPlants"/>
        </authorList>
    </citation>
    <scope>IDENTIFICATION</scope>
</reference>
<name>A0A0E0DSA9_9ORYZ</name>
<evidence type="ECO:0000313" key="1">
    <source>
        <dbReference type="EnsemblPlants" id="OMERI05G16350.1"/>
    </source>
</evidence>
<accession>A0A0E0DSA9</accession>
<sequence>MSKPGPVIRVMKRSPEKSPVLLNSRYRQVRLFSFAHCGEDLPSTISLHLCFCKENMLVNSWIILPKFKLLCDPTRILALHIEKPGSGC</sequence>
<reference evidence="1" key="2">
    <citation type="submission" date="2018-05" db="EMBL/GenBank/DDBJ databases">
        <title>OmerRS3 (Oryza meridionalis Reference Sequence Version 3).</title>
        <authorList>
            <person name="Zhang J."/>
            <person name="Kudrna D."/>
            <person name="Lee S."/>
            <person name="Talag J."/>
            <person name="Welchert J."/>
            <person name="Wing R.A."/>
        </authorList>
    </citation>
    <scope>NUCLEOTIDE SEQUENCE [LARGE SCALE GENOMIC DNA]</scope>
    <source>
        <strain evidence="1">cv. OR44</strain>
    </source>
</reference>
<proteinExistence type="predicted"/>
<protein>
    <submittedName>
        <fullName evidence="1">Uncharacterized protein</fullName>
    </submittedName>
</protein>
<dbReference type="HOGENOM" id="CLU_2472837_0_0_1"/>
<dbReference type="Proteomes" id="UP000008021">
    <property type="component" value="Chromosome 5"/>
</dbReference>
<organism evidence="1">
    <name type="scientific">Oryza meridionalis</name>
    <dbReference type="NCBI Taxonomy" id="40149"/>
    <lineage>
        <taxon>Eukaryota</taxon>
        <taxon>Viridiplantae</taxon>
        <taxon>Streptophyta</taxon>
        <taxon>Embryophyta</taxon>
        <taxon>Tracheophyta</taxon>
        <taxon>Spermatophyta</taxon>
        <taxon>Magnoliopsida</taxon>
        <taxon>Liliopsida</taxon>
        <taxon>Poales</taxon>
        <taxon>Poaceae</taxon>
        <taxon>BOP clade</taxon>
        <taxon>Oryzoideae</taxon>
        <taxon>Oryzeae</taxon>
        <taxon>Oryzinae</taxon>
        <taxon>Oryza</taxon>
    </lineage>
</organism>
<dbReference type="EnsemblPlants" id="OMERI05G16350.1">
    <property type="protein sequence ID" value="OMERI05G16350.1"/>
    <property type="gene ID" value="OMERI05G16350"/>
</dbReference>